<dbReference type="AlphaFoldDB" id="A0A6N2Z1F2"/>
<proteinExistence type="predicted"/>
<evidence type="ECO:0000313" key="1">
    <source>
        <dbReference type="EMBL" id="VYT73144.1"/>
    </source>
</evidence>
<protein>
    <submittedName>
        <fullName evidence="1">Uncharacterized protein</fullName>
    </submittedName>
</protein>
<gene>
    <name evidence="1" type="ORF">VRLFYP33_00389</name>
</gene>
<sequence length="32" mass="3687">MLIDDLRDVAGEQVSVKRELDWINEAVRSSEL</sequence>
<organism evidence="1">
    <name type="scientific">Veillonella ratti</name>
    <dbReference type="NCBI Taxonomy" id="103892"/>
    <lineage>
        <taxon>Bacteria</taxon>
        <taxon>Bacillati</taxon>
        <taxon>Bacillota</taxon>
        <taxon>Negativicutes</taxon>
        <taxon>Veillonellales</taxon>
        <taxon>Veillonellaceae</taxon>
        <taxon>Veillonella</taxon>
    </lineage>
</organism>
<reference evidence="1" key="1">
    <citation type="submission" date="2019-11" db="EMBL/GenBank/DDBJ databases">
        <authorList>
            <person name="Feng L."/>
        </authorList>
    </citation>
    <scope>NUCLEOTIDE SEQUENCE</scope>
    <source>
        <strain evidence="1">VrattiLFYP33</strain>
    </source>
</reference>
<accession>A0A6N2Z1F2</accession>
<name>A0A6N2Z1F2_9FIRM</name>
<dbReference type="EMBL" id="CACRUX010000012">
    <property type="protein sequence ID" value="VYT73144.1"/>
    <property type="molecule type" value="Genomic_DNA"/>
</dbReference>